<dbReference type="PANTHER" id="PTHR30332:SF17">
    <property type="entry name" value="TYPE IV PILIATION SYSTEM PROTEIN DR_0774-RELATED"/>
    <property type="match status" value="1"/>
</dbReference>
<evidence type="ECO:0000256" key="1">
    <source>
        <dbReference type="RuleBase" id="RU004003"/>
    </source>
</evidence>
<feature type="compositionally biased region" description="Low complexity" evidence="2">
    <location>
        <begin position="668"/>
        <end position="685"/>
    </location>
</feature>
<dbReference type="Pfam" id="PF00263">
    <property type="entry name" value="Secretin"/>
    <property type="match status" value="1"/>
</dbReference>
<keyword evidence="6" id="KW-1185">Reference proteome</keyword>
<dbReference type="PANTHER" id="PTHR30332">
    <property type="entry name" value="PROBABLE GENERAL SECRETION PATHWAY PROTEIN D"/>
    <property type="match status" value="1"/>
</dbReference>
<feature type="compositionally biased region" description="Polar residues" evidence="2">
    <location>
        <begin position="687"/>
        <end position="714"/>
    </location>
</feature>
<dbReference type="InterPro" id="IPR001775">
    <property type="entry name" value="GspD/PilQ"/>
</dbReference>
<feature type="region of interest" description="Disordered" evidence="2">
    <location>
        <begin position="618"/>
        <end position="744"/>
    </location>
</feature>
<evidence type="ECO:0000313" key="5">
    <source>
        <dbReference type="EMBL" id="QEG15062.1"/>
    </source>
</evidence>
<reference evidence="5 6" key="1">
    <citation type="submission" date="2019-08" db="EMBL/GenBank/DDBJ databases">
        <title>Deep-cultivation of Planctomycetes and their phenomic and genomic characterization uncovers novel biology.</title>
        <authorList>
            <person name="Wiegand S."/>
            <person name="Jogler M."/>
            <person name="Boedeker C."/>
            <person name="Pinto D."/>
            <person name="Vollmers J."/>
            <person name="Rivas-Marin E."/>
            <person name="Kohn T."/>
            <person name="Peeters S.H."/>
            <person name="Heuer A."/>
            <person name="Rast P."/>
            <person name="Oberbeckmann S."/>
            <person name="Bunk B."/>
            <person name="Jeske O."/>
            <person name="Meyerdierks A."/>
            <person name="Storesund J.E."/>
            <person name="Kallscheuer N."/>
            <person name="Luecker S."/>
            <person name="Lage O.M."/>
            <person name="Pohl T."/>
            <person name="Merkel B.J."/>
            <person name="Hornburger P."/>
            <person name="Mueller R.-W."/>
            <person name="Bruemmer F."/>
            <person name="Labrenz M."/>
            <person name="Spormann A.M."/>
            <person name="Op den Camp H."/>
            <person name="Overmann J."/>
            <person name="Amann R."/>
            <person name="Jetten M.S.M."/>
            <person name="Mascher T."/>
            <person name="Medema M.H."/>
            <person name="Devos D.P."/>
            <person name="Kaster A.-K."/>
            <person name="Ovreas L."/>
            <person name="Rohde M."/>
            <person name="Galperin M.Y."/>
            <person name="Jogler C."/>
        </authorList>
    </citation>
    <scope>NUCLEOTIDE SEQUENCE [LARGE SCALE GENOMIC DNA]</scope>
    <source>
        <strain evidence="5 6">DSM 8797</strain>
    </source>
</reference>
<proteinExistence type="inferred from homology"/>
<dbReference type="PROSITE" id="PS00875">
    <property type="entry name" value="T2SP_D"/>
    <property type="match status" value="1"/>
</dbReference>
<organism evidence="5 6">
    <name type="scientific">Gimesia maris</name>
    <dbReference type="NCBI Taxonomy" id="122"/>
    <lineage>
        <taxon>Bacteria</taxon>
        <taxon>Pseudomonadati</taxon>
        <taxon>Planctomycetota</taxon>
        <taxon>Planctomycetia</taxon>
        <taxon>Planctomycetales</taxon>
        <taxon>Planctomycetaceae</taxon>
        <taxon>Gimesia</taxon>
    </lineage>
</organism>
<evidence type="ECO:0000259" key="3">
    <source>
        <dbReference type="Pfam" id="PF00263"/>
    </source>
</evidence>
<dbReference type="EMBL" id="CP042910">
    <property type="protein sequence ID" value="QEG15062.1"/>
    <property type="molecule type" value="Genomic_DNA"/>
</dbReference>
<evidence type="ECO:0000313" key="6">
    <source>
        <dbReference type="Proteomes" id="UP000322887"/>
    </source>
</evidence>
<evidence type="ECO:0000259" key="4">
    <source>
        <dbReference type="Pfam" id="PF13629"/>
    </source>
</evidence>
<comment type="similarity">
    <text evidence="1">Belongs to the bacterial secretin family.</text>
</comment>
<feature type="compositionally biased region" description="Polar residues" evidence="2">
    <location>
        <begin position="638"/>
        <end position="659"/>
    </location>
</feature>
<dbReference type="InterPro" id="IPR004845">
    <property type="entry name" value="T2SS_GspD_CS"/>
</dbReference>
<feature type="domain" description="Type II/III secretion system secretin-like" evidence="3">
    <location>
        <begin position="390"/>
        <end position="551"/>
    </location>
</feature>
<name>A0ABX5YH48_9PLAN</name>
<dbReference type="Pfam" id="PF13629">
    <property type="entry name" value="T2SS-T3SS_pil_N"/>
    <property type="match status" value="1"/>
</dbReference>
<feature type="region of interest" description="Disordered" evidence="2">
    <location>
        <begin position="50"/>
        <end position="81"/>
    </location>
</feature>
<dbReference type="GeneID" id="98645562"/>
<dbReference type="InterPro" id="IPR050810">
    <property type="entry name" value="Bact_Secretion_Sys_Channel"/>
</dbReference>
<protein>
    <submittedName>
        <fullName evidence="5">Type II secretion system protein D</fullName>
    </submittedName>
</protein>
<evidence type="ECO:0000256" key="2">
    <source>
        <dbReference type="SAM" id="MobiDB-lite"/>
    </source>
</evidence>
<dbReference type="PRINTS" id="PR00811">
    <property type="entry name" value="BCTERIALGSPD"/>
</dbReference>
<dbReference type="RefSeq" id="WP_002644138.1">
    <property type="nucleotide sequence ID" value="NZ_CP042910.1"/>
</dbReference>
<dbReference type="Proteomes" id="UP000322887">
    <property type="component" value="Chromosome"/>
</dbReference>
<dbReference type="InterPro" id="IPR032789">
    <property type="entry name" value="T2SS-T3SS_pil_N"/>
</dbReference>
<dbReference type="InterPro" id="IPR004846">
    <property type="entry name" value="T2SS/T3SS_dom"/>
</dbReference>
<sequence>MFKQNCQGSAIRNFETIRFQNAIKIIAITVASLSSLASLALAQGPSMLQVPPRSLQRGGGSAAPPSQVQRQYAQPPAQVQHRVSPRYLPQTQFQPQTQYESAPQGVIPIQDAGSQTNGPQIQMVQDTGRITRKPLPTQIRSTPGIFDEMEIIIRRSQLIITNSRIRRYAIADPSIIEFVTYSPTEISIVGLELGTTTLTLWFEGDDTPITYLVHTIQDPSLEGQRRIDYGKLERKIAVLFPNSKVYLIPLSRKIIVKGEASDATEAANILSVIRGEVINYEGNLGGPQPYGAGGAYGGGYGAAGGVLDGIGNNGYASSFIVNMLEIPGEFQVMIHVTIAQMNRTMMRQLGVDLSVLFDGGRQFLGSSMGGVPSTLTGIFEAGEVNVLINALAQNGTTKIMARPTLTVLSGHSASFLAGGEFAVPTIVGVGGAQGTSTTFRGFGTSIVVTPIVIDKDLIRMRIVPEYSQINDGNSVQGIPGLNSRRAQTTVELREGQTIVLAGLFGHDSSTGVTRIPWLGEIPLVGSYLFSSKQSSQGESELLITVTPQLVRPMEEDEVPPYPGFEVTVPQDKELYKYAMTEGAPDTAVYQLQPYGRGAGQGIEVGYQPFNPAPASPYYPPAATGTYQQGPAALPVPQSRGSFPTQPVNPRNPAHSNQHQPLPPPPAPAASNGPQAYAPGQYQGAQVPQRSGRFTQMIKNRFQNNSAESQNNSFIQPAGYVDPQMRRASAEPKPAQSRFSLFGGE</sequence>
<feature type="domain" description="Pilus formation protein N-terminal" evidence="4">
    <location>
        <begin position="147"/>
        <end position="212"/>
    </location>
</feature>
<accession>A0ABX5YH48</accession>
<gene>
    <name evidence="5" type="primary">gspD_1</name>
    <name evidence="5" type="ORF">GmarT_09000</name>
</gene>